<feature type="region of interest" description="Disordered" evidence="1">
    <location>
        <begin position="1"/>
        <end position="128"/>
    </location>
</feature>
<evidence type="ECO:0000256" key="1">
    <source>
        <dbReference type="SAM" id="MobiDB-lite"/>
    </source>
</evidence>
<feature type="compositionally biased region" description="Basic residues" evidence="1">
    <location>
        <begin position="37"/>
        <end position="50"/>
    </location>
</feature>
<gene>
    <name evidence="2" type="ORF">CYMTET_5739</name>
</gene>
<accession>A0AAE0GZ13</accession>
<dbReference type="GO" id="GO:0032784">
    <property type="term" value="P:regulation of DNA-templated transcription elongation"/>
    <property type="evidence" value="ECO:0007669"/>
    <property type="project" value="InterPro"/>
</dbReference>
<dbReference type="InterPro" id="IPR044204">
    <property type="entry name" value="IWS1/2"/>
</dbReference>
<comment type="caution">
    <text evidence="2">The sequence shown here is derived from an EMBL/GenBank/DDBJ whole genome shotgun (WGS) entry which is preliminary data.</text>
</comment>
<feature type="compositionally biased region" description="Basic and acidic residues" evidence="1">
    <location>
        <begin position="71"/>
        <end position="81"/>
    </location>
</feature>
<evidence type="ECO:0000313" key="3">
    <source>
        <dbReference type="Proteomes" id="UP001190700"/>
    </source>
</evidence>
<dbReference type="InterPro" id="IPR035441">
    <property type="entry name" value="TFIIS/LEDGF_dom_sf"/>
</dbReference>
<name>A0AAE0GZ13_9CHLO</name>
<dbReference type="GO" id="GO:0009742">
    <property type="term" value="P:brassinosteroid mediated signaling pathway"/>
    <property type="evidence" value="ECO:0007669"/>
    <property type="project" value="InterPro"/>
</dbReference>
<feature type="compositionally biased region" description="Basic and acidic residues" evidence="1">
    <location>
        <begin position="105"/>
        <end position="128"/>
    </location>
</feature>
<dbReference type="AlphaFoldDB" id="A0AAE0GZ13"/>
<feature type="compositionally biased region" description="Basic residues" evidence="1">
    <location>
        <begin position="59"/>
        <end position="70"/>
    </location>
</feature>
<evidence type="ECO:0000313" key="2">
    <source>
        <dbReference type="EMBL" id="KAK3286721.1"/>
    </source>
</evidence>
<feature type="compositionally biased region" description="Basic and acidic residues" evidence="1">
    <location>
        <begin position="10"/>
        <end position="19"/>
    </location>
</feature>
<dbReference type="PANTHER" id="PTHR47350:SF4">
    <property type="entry name" value="PROTEIN IWS1 HOMOLOG 1"/>
    <property type="match status" value="1"/>
</dbReference>
<keyword evidence="3" id="KW-1185">Reference proteome</keyword>
<proteinExistence type="predicted"/>
<dbReference type="EMBL" id="LGRX02001168">
    <property type="protein sequence ID" value="KAK3286721.1"/>
    <property type="molecule type" value="Genomic_DNA"/>
</dbReference>
<sequence length="302" mass="33812">MSDSENEDQETARRKELEKTIFGSSEEDSDDNAPLKANKKKKKIERKKKKGGDDGQGSSKRRRISKGRKPGRGESGDREGSDEGDGFIDDSGAPPPEDTDGESSDGERLPIEEAEEARPGEEEGAIKDEIDELFDGIKMGTRNRRKNIFSEDEQRSMVTAFLAKMELAAENDVELNHRKQPAVNKLKMLPEVIKVLEKTHLHNELLNSGVLDILKEWLSPLPDGSLPNLRVRSALLRLIGARCTLTMVALNACKCMETTISLLTIEPQPLLLSALWLHVAGIWWFVCHGVDMWSTVPLLRWM</sequence>
<organism evidence="2 3">
    <name type="scientific">Cymbomonas tetramitiformis</name>
    <dbReference type="NCBI Taxonomy" id="36881"/>
    <lineage>
        <taxon>Eukaryota</taxon>
        <taxon>Viridiplantae</taxon>
        <taxon>Chlorophyta</taxon>
        <taxon>Pyramimonadophyceae</taxon>
        <taxon>Pyramimonadales</taxon>
        <taxon>Pyramimonadaceae</taxon>
        <taxon>Cymbomonas</taxon>
    </lineage>
</organism>
<dbReference type="Proteomes" id="UP001190700">
    <property type="component" value="Unassembled WGS sequence"/>
</dbReference>
<dbReference type="Gene3D" id="1.20.930.10">
    <property type="entry name" value="Conserved domain common to transcription factors TFIIS, elongin A, CRSP70"/>
    <property type="match status" value="1"/>
</dbReference>
<dbReference type="PANTHER" id="PTHR47350">
    <property type="entry name" value="PROTEIN IWS1 HOMOLOG 1"/>
    <property type="match status" value="1"/>
</dbReference>
<reference evidence="2 3" key="1">
    <citation type="journal article" date="2015" name="Genome Biol. Evol.">
        <title>Comparative Genomics of a Bacterivorous Green Alga Reveals Evolutionary Causalities and Consequences of Phago-Mixotrophic Mode of Nutrition.</title>
        <authorList>
            <person name="Burns J.A."/>
            <person name="Paasch A."/>
            <person name="Narechania A."/>
            <person name="Kim E."/>
        </authorList>
    </citation>
    <scope>NUCLEOTIDE SEQUENCE [LARGE SCALE GENOMIC DNA]</scope>
    <source>
        <strain evidence="2 3">PLY_AMNH</strain>
    </source>
</reference>
<protein>
    <recommendedName>
        <fullName evidence="4">TFIIS N-terminal domain-containing protein</fullName>
    </recommendedName>
</protein>
<evidence type="ECO:0008006" key="4">
    <source>
        <dbReference type="Google" id="ProtNLM"/>
    </source>
</evidence>